<protein>
    <submittedName>
        <fullName evidence="1 2">Uncharacterized protein</fullName>
    </submittedName>
</protein>
<evidence type="ECO:0000313" key="3">
    <source>
        <dbReference type="Proteomes" id="UP000002051"/>
    </source>
</evidence>
<reference evidence="2" key="3">
    <citation type="submission" date="2015-04" db="UniProtKB">
        <authorList>
            <consortium name="EnsemblPlants"/>
        </authorList>
    </citation>
    <scope>IDENTIFICATION</scope>
    <source>
        <strain evidence="2">cv. Jemalong A17</strain>
    </source>
</reference>
<dbReference type="Proteomes" id="UP000002051">
    <property type="component" value="Chromosome 5"/>
</dbReference>
<evidence type="ECO:0000313" key="1">
    <source>
        <dbReference type="EMBL" id="KEH28137.1"/>
    </source>
</evidence>
<name>A0A072UEM2_MEDTR</name>
<keyword evidence="3" id="KW-1185">Reference proteome</keyword>
<organism evidence="1 3">
    <name type="scientific">Medicago truncatula</name>
    <name type="common">Barrel medic</name>
    <name type="synonym">Medicago tribuloides</name>
    <dbReference type="NCBI Taxonomy" id="3880"/>
    <lineage>
        <taxon>Eukaryota</taxon>
        <taxon>Viridiplantae</taxon>
        <taxon>Streptophyta</taxon>
        <taxon>Embryophyta</taxon>
        <taxon>Tracheophyta</taxon>
        <taxon>Spermatophyta</taxon>
        <taxon>Magnoliopsida</taxon>
        <taxon>eudicotyledons</taxon>
        <taxon>Gunneridae</taxon>
        <taxon>Pentapetalae</taxon>
        <taxon>rosids</taxon>
        <taxon>fabids</taxon>
        <taxon>Fabales</taxon>
        <taxon>Fabaceae</taxon>
        <taxon>Papilionoideae</taxon>
        <taxon>50 kb inversion clade</taxon>
        <taxon>NPAAA clade</taxon>
        <taxon>Hologalegina</taxon>
        <taxon>IRL clade</taxon>
        <taxon>Trifolieae</taxon>
        <taxon>Medicago</taxon>
    </lineage>
</organism>
<dbReference type="EMBL" id="CM001221">
    <property type="protein sequence ID" value="KEH28137.1"/>
    <property type="molecule type" value="Genomic_DNA"/>
</dbReference>
<proteinExistence type="predicted"/>
<dbReference type="HOGENOM" id="CLU_2213843_0_0_1"/>
<reference evidence="1 3" key="1">
    <citation type="journal article" date="2011" name="Nature">
        <title>The Medicago genome provides insight into the evolution of rhizobial symbioses.</title>
        <authorList>
            <person name="Young N.D."/>
            <person name="Debelle F."/>
            <person name="Oldroyd G.E."/>
            <person name="Geurts R."/>
            <person name="Cannon S.B."/>
            <person name="Udvardi M.K."/>
            <person name="Benedito V.A."/>
            <person name="Mayer K.F."/>
            <person name="Gouzy J."/>
            <person name="Schoof H."/>
            <person name="Van de Peer Y."/>
            <person name="Proost S."/>
            <person name="Cook D.R."/>
            <person name="Meyers B.C."/>
            <person name="Spannagl M."/>
            <person name="Cheung F."/>
            <person name="De Mita S."/>
            <person name="Krishnakumar V."/>
            <person name="Gundlach H."/>
            <person name="Zhou S."/>
            <person name="Mudge J."/>
            <person name="Bharti A.K."/>
            <person name="Murray J.D."/>
            <person name="Naoumkina M.A."/>
            <person name="Rosen B."/>
            <person name="Silverstein K.A."/>
            <person name="Tang H."/>
            <person name="Rombauts S."/>
            <person name="Zhao P.X."/>
            <person name="Zhou P."/>
            <person name="Barbe V."/>
            <person name="Bardou P."/>
            <person name="Bechner M."/>
            <person name="Bellec A."/>
            <person name="Berger A."/>
            <person name="Berges H."/>
            <person name="Bidwell S."/>
            <person name="Bisseling T."/>
            <person name="Choisne N."/>
            <person name="Couloux A."/>
            <person name="Denny R."/>
            <person name="Deshpande S."/>
            <person name="Dai X."/>
            <person name="Doyle J.J."/>
            <person name="Dudez A.M."/>
            <person name="Farmer A.D."/>
            <person name="Fouteau S."/>
            <person name="Franken C."/>
            <person name="Gibelin C."/>
            <person name="Gish J."/>
            <person name="Goldstein S."/>
            <person name="Gonzalez A.J."/>
            <person name="Green P.J."/>
            <person name="Hallab A."/>
            <person name="Hartog M."/>
            <person name="Hua A."/>
            <person name="Humphray S.J."/>
            <person name="Jeong D.H."/>
            <person name="Jing Y."/>
            <person name="Jocker A."/>
            <person name="Kenton S.M."/>
            <person name="Kim D.J."/>
            <person name="Klee K."/>
            <person name="Lai H."/>
            <person name="Lang C."/>
            <person name="Lin S."/>
            <person name="Macmil S.L."/>
            <person name="Magdelenat G."/>
            <person name="Matthews L."/>
            <person name="McCorrison J."/>
            <person name="Monaghan E.L."/>
            <person name="Mun J.H."/>
            <person name="Najar F.Z."/>
            <person name="Nicholson C."/>
            <person name="Noirot C."/>
            <person name="O'Bleness M."/>
            <person name="Paule C.R."/>
            <person name="Poulain J."/>
            <person name="Prion F."/>
            <person name="Qin B."/>
            <person name="Qu C."/>
            <person name="Retzel E.F."/>
            <person name="Riddle C."/>
            <person name="Sallet E."/>
            <person name="Samain S."/>
            <person name="Samson N."/>
            <person name="Sanders I."/>
            <person name="Saurat O."/>
            <person name="Scarpelli C."/>
            <person name="Schiex T."/>
            <person name="Segurens B."/>
            <person name="Severin A.J."/>
            <person name="Sherrier D.J."/>
            <person name="Shi R."/>
            <person name="Sims S."/>
            <person name="Singer S.R."/>
            <person name="Sinharoy S."/>
            <person name="Sterck L."/>
            <person name="Viollet A."/>
            <person name="Wang B.B."/>
            <person name="Wang K."/>
            <person name="Wang M."/>
            <person name="Wang X."/>
            <person name="Warfsmann J."/>
            <person name="Weissenbach J."/>
            <person name="White D.D."/>
            <person name="White J.D."/>
            <person name="Wiley G.B."/>
            <person name="Wincker P."/>
            <person name="Xing Y."/>
            <person name="Yang L."/>
            <person name="Yao Z."/>
            <person name="Ying F."/>
            <person name="Zhai J."/>
            <person name="Zhou L."/>
            <person name="Zuber A."/>
            <person name="Denarie J."/>
            <person name="Dixon R.A."/>
            <person name="May G.D."/>
            <person name="Schwartz D.C."/>
            <person name="Rogers J."/>
            <person name="Quetier F."/>
            <person name="Town C.D."/>
            <person name="Roe B.A."/>
        </authorList>
    </citation>
    <scope>NUCLEOTIDE SEQUENCE [LARGE SCALE GENOMIC DNA]</scope>
    <source>
        <strain evidence="1">A17</strain>
        <strain evidence="2 3">cv. Jemalong A17</strain>
    </source>
</reference>
<dbReference type="AlphaFoldDB" id="A0A072UEM2"/>
<evidence type="ECO:0000313" key="2">
    <source>
        <dbReference type="EnsemblPlants" id="KEH28137"/>
    </source>
</evidence>
<accession>A0A072UEM2</accession>
<dbReference type="EnsemblPlants" id="KEH28137">
    <property type="protein sequence ID" value="KEH28137"/>
    <property type="gene ID" value="MTR_5g067815"/>
</dbReference>
<sequence length="107" mass="12222">MGGIREVKVVMFWLKAPKPCAGKIFLLQKLRDVSEREFETVGDREELLRDKGERLEKATITIVEEEFEDAFPTLVTVKGEKPLKSSRFGGRFRYGKVLGTRSDYGIP</sequence>
<reference evidence="1 3" key="2">
    <citation type="journal article" date="2014" name="BMC Genomics">
        <title>An improved genome release (version Mt4.0) for the model legume Medicago truncatula.</title>
        <authorList>
            <person name="Tang H."/>
            <person name="Krishnakumar V."/>
            <person name="Bidwell S."/>
            <person name="Rosen B."/>
            <person name="Chan A."/>
            <person name="Zhou S."/>
            <person name="Gentzbittel L."/>
            <person name="Childs K.L."/>
            <person name="Yandell M."/>
            <person name="Gundlach H."/>
            <person name="Mayer K.F."/>
            <person name="Schwartz D.C."/>
            <person name="Town C.D."/>
        </authorList>
    </citation>
    <scope>GENOME REANNOTATION</scope>
    <source>
        <strain evidence="1">A17</strain>
        <strain evidence="2 3">cv. Jemalong A17</strain>
    </source>
</reference>
<gene>
    <name evidence="1" type="ordered locus">MTR_5g067815</name>
</gene>